<dbReference type="InterPro" id="IPR055645">
    <property type="entry name" value="DpdA"/>
</dbReference>
<evidence type="ECO:0000313" key="3">
    <source>
        <dbReference type="Proteomes" id="UP001597097"/>
    </source>
</evidence>
<sequence length="130" mass="14066">MTGTGRGLDGASTLAGQRRTEAIAYAALYEEHGVRLAEGYEIVSVGSRCRRQASAEIGYIFCTLDQLDLPLHGVGVKLAGLRSYGRYLVTADSMAWSYAGQNIRARRRHRSNKEGNGSVFLMIVAGVAVE</sequence>
<keyword evidence="3" id="KW-1185">Reference proteome</keyword>
<reference evidence="3" key="1">
    <citation type="journal article" date="2019" name="Int. J. Syst. Evol. Microbiol.">
        <title>The Global Catalogue of Microorganisms (GCM) 10K type strain sequencing project: providing services to taxonomists for standard genome sequencing and annotation.</title>
        <authorList>
            <consortium name="The Broad Institute Genomics Platform"/>
            <consortium name="The Broad Institute Genome Sequencing Center for Infectious Disease"/>
            <person name="Wu L."/>
            <person name="Ma J."/>
        </authorList>
    </citation>
    <scope>NUCLEOTIDE SEQUENCE [LARGE SCALE GENOMIC DNA]</scope>
    <source>
        <strain evidence="3">CGMCC 1.15399</strain>
    </source>
</reference>
<name>A0ABW4GUE3_9ACTN</name>
<evidence type="ECO:0000259" key="1">
    <source>
        <dbReference type="Pfam" id="PF23859"/>
    </source>
</evidence>
<gene>
    <name evidence="2" type="ORF">ACFSJ0_53630</name>
</gene>
<comment type="caution">
    <text evidence="2">The sequence shown here is derived from an EMBL/GenBank/DDBJ whole genome shotgun (WGS) entry which is preliminary data.</text>
</comment>
<proteinExistence type="predicted"/>
<dbReference type="Pfam" id="PF23859">
    <property type="entry name" value="DpdA"/>
    <property type="match status" value="1"/>
</dbReference>
<dbReference type="Proteomes" id="UP001597097">
    <property type="component" value="Unassembled WGS sequence"/>
</dbReference>
<protein>
    <recommendedName>
        <fullName evidence="1">DeoxyPurine in DNA protein A domain-containing protein</fullName>
    </recommendedName>
</protein>
<accession>A0ABW4GUE3</accession>
<evidence type="ECO:0000313" key="2">
    <source>
        <dbReference type="EMBL" id="MFD1545968.1"/>
    </source>
</evidence>
<dbReference type="EMBL" id="JBHUCM010000053">
    <property type="protein sequence ID" value="MFD1545968.1"/>
    <property type="molecule type" value="Genomic_DNA"/>
</dbReference>
<organism evidence="2 3">
    <name type="scientific">Nonomuraea guangzhouensis</name>
    <dbReference type="NCBI Taxonomy" id="1291555"/>
    <lineage>
        <taxon>Bacteria</taxon>
        <taxon>Bacillati</taxon>
        <taxon>Actinomycetota</taxon>
        <taxon>Actinomycetes</taxon>
        <taxon>Streptosporangiales</taxon>
        <taxon>Streptosporangiaceae</taxon>
        <taxon>Nonomuraea</taxon>
    </lineage>
</organism>
<feature type="domain" description="DeoxyPurine in DNA protein A" evidence="1">
    <location>
        <begin position="19"/>
        <end position="101"/>
    </location>
</feature>
<dbReference type="RefSeq" id="WP_219537612.1">
    <property type="nucleotide sequence ID" value="NZ_JAHKRM010000039.1"/>
</dbReference>